<dbReference type="CDD" id="cd06170">
    <property type="entry name" value="LuxR_C_like"/>
    <property type="match status" value="1"/>
</dbReference>
<dbReference type="SUPFAM" id="SSF52172">
    <property type="entry name" value="CheY-like"/>
    <property type="match status" value="1"/>
</dbReference>
<dbReference type="CDD" id="cd19930">
    <property type="entry name" value="REC_DesR-like"/>
    <property type="match status" value="1"/>
</dbReference>
<dbReference type="Gene3D" id="3.40.50.2300">
    <property type="match status" value="1"/>
</dbReference>
<comment type="caution">
    <text evidence="5">The sequence shown here is derived from an EMBL/GenBank/DDBJ whole genome shotgun (WGS) entry which is preliminary data.</text>
</comment>
<dbReference type="RefSeq" id="WP_377466708.1">
    <property type="nucleotide sequence ID" value="NZ_JBHUOP010000003.1"/>
</dbReference>
<protein>
    <submittedName>
        <fullName evidence="5">Response regulator transcription factor</fullName>
    </submittedName>
</protein>
<feature type="domain" description="Response regulatory" evidence="4">
    <location>
        <begin position="3"/>
        <end position="119"/>
    </location>
</feature>
<keyword evidence="1" id="KW-0238">DNA-binding</keyword>
<dbReference type="InterPro" id="IPR000792">
    <property type="entry name" value="Tscrpt_reg_LuxR_C"/>
</dbReference>
<evidence type="ECO:0000313" key="5">
    <source>
        <dbReference type="EMBL" id="MFD2840680.1"/>
    </source>
</evidence>
<keyword evidence="2" id="KW-0597">Phosphoprotein</keyword>
<gene>
    <name evidence="5" type="ORF">ACFSYH_08865</name>
</gene>
<feature type="domain" description="HTH luxR-type" evidence="3">
    <location>
        <begin position="134"/>
        <end position="199"/>
    </location>
</feature>
<dbReference type="InterPro" id="IPR001789">
    <property type="entry name" value="Sig_transdc_resp-reg_receiver"/>
</dbReference>
<proteinExistence type="predicted"/>
<dbReference type="SUPFAM" id="SSF46894">
    <property type="entry name" value="C-terminal effector domain of the bipartite response regulators"/>
    <property type="match status" value="1"/>
</dbReference>
<evidence type="ECO:0000259" key="3">
    <source>
        <dbReference type="PROSITE" id="PS50043"/>
    </source>
</evidence>
<dbReference type="Pfam" id="PF00196">
    <property type="entry name" value="GerE"/>
    <property type="match status" value="1"/>
</dbReference>
<dbReference type="SMART" id="SM00448">
    <property type="entry name" value="REC"/>
    <property type="match status" value="1"/>
</dbReference>
<organism evidence="5 6">
    <name type="scientific">Populibacterium corticicola</name>
    <dbReference type="NCBI Taxonomy" id="1812826"/>
    <lineage>
        <taxon>Bacteria</taxon>
        <taxon>Bacillati</taxon>
        <taxon>Actinomycetota</taxon>
        <taxon>Actinomycetes</taxon>
        <taxon>Micrococcales</taxon>
        <taxon>Jonesiaceae</taxon>
        <taxon>Populibacterium</taxon>
    </lineage>
</organism>
<dbReference type="InterPro" id="IPR039420">
    <property type="entry name" value="WalR-like"/>
</dbReference>
<dbReference type="PANTHER" id="PTHR43214">
    <property type="entry name" value="TWO-COMPONENT RESPONSE REGULATOR"/>
    <property type="match status" value="1"/>
</dbReference>
<accession>A0ABW5XDW1</accession>
<dbReference type="InterPro" id="IPR011006">
    <property type="entry name" value="CheY-like_superfamily"/>
</dbReference>
<dbReference type="InterPro" id="IPR016032">
    <property type="entry name" value="Sig_transdc_resp-reg_C-effctor"/>
</dbReference>
<dbReference type="Pfam" id="PF00072">
    <property type="entry name" value="Response_reg"/>
    <property type="match status" value="1"/>
</dbReference>
<dbReference type="PANTHER" id="PTHR43214:SF42">
    <property type="entry name" value="TRANSCRIPTIONAL REGULATORY PROTEIN DESR"/>
    <property type="match status" value="1"/>
</dbReference>
<reference evidence="6" key="1">
    <citation type="journal article" date="2019" name="Int. J. Syst. Evol. Microbiol.">
        <title>The Global Catalogue of Microorganisms (GCM) 10K type strain sequencing project: providing services to taxonomists for standard genome sequencing and annotation.</title>
        <authorList>
            <consortium name="The Broad Institute Genomics Platform"/>
            <consortium name="The Broad Institute Genome Sequencing Center for Infectious Disease"/>
            <person name="Wu L."/>
            <person name="Ma J."/>
        </authorList>
    </citation>
    <scope>NUCLEOTIDE SEQUENCE [LARGE SCALE GENOMIC DNA]</scope>
    <source>
        <strain evidence="6">KCTC 33576</strain>
    </source>
</reference>
<feature type="modified residue" description="4-aspartylphosphate" evidence="2">
    <location>
        <position position="54"/>
    </location>
</feature>
<keyword evidence="6" id="KW-1185">Reference proteome</keyword>
<evidence type="ECO:0000313" key="6">
    <source>
        <dbReference type="Proteomes" id="UP001597391"/>
    </source>
</evidence>
<dbReference type="PROSITE" id="PS00622">
    <property type="entry name" value="HTH_LUXR_1"/>
    <property type="match status" value="1"/>
</dbReference>
<dbReference type="PROSITE" id="PS50043">
    <property type="entry name" value="HTH_LUXR_2"/>
    <property type="match status" value="1"/>
</dbReference>
<dbReference type="EMBL" id="JBHUOP010000003">
    <property type="protein sequence ID" value="MFD2840680.1"/>
    <property type="molecule type" value="Genomic_DNA"/>
</dbReference>
<dbReference type="PRINTS" id="PR00038">
    <property type="entry name" value="HTHLUXR"/>
</dbReference>
<dbReference type="Proteomes" id="UP001597391">
    <property type="component" value="Unassembled WGS sequence"/>
</dbReference>
<evidence type="ECO:0000256" key="2">
    <source>
        <dbReference type="PROSITE-ProRule" id="PRU00169"/>
    </source>
</evidence>
<evidence type="ECO:0000256" key="1">
    <source>
        <dbReference type="ARBA" id="ARBA00023125"/>
    </source>
</evidence>
<evidence type="ECO:0000259" key="4">
    <source>
        <dbReference type="PROSITE" id="PS50110"/>
    </source>
</evidence>
<dbReference type="SMART" id="SM00421">
    <property type="entry name" value="HTH_LUXR"/>
    <property type="match status" value="1"/>
</dbReference>
<dbReference type="PROSITE" id="PS50110">
    <property type="entry name" value="RESPONSE_REGULATORY"/>
    <property type="match status" value="1"/>
</dbReference>
<name>A0ABW5XDW1_9MICO</name>
<sequence>MIRVLIADDQALVRSGLAALLSLEADLEVVAQATNGREAVDLAVSTQVDVALLDVQMPELDGIAAARELSKRAPGCKTLIVTTFGRTGYLRSALEAGASGFMVKDTPAEQLAQAIRRVHEGFKVVDPELAAASFSEGASPLTERETQVLRVARDGSEVAVIAAQLHLSQGTVRNHLSSAITKTGASNRFQAATIAFNRGWI</sequence>